<keyword evidence="10" id="KW-0472">Membrane</keyword>
<evidence type="ECO:0000313" key="11">
    <source>
        <dbReference type="EMBL" id="RDL30405.1"/>
    </source>
</evidence>
<dbReference type="OrthoDB" id="2261329at2759"/>
<protein>
    <submittedName>
        <fullName evidence="11">Mitochondrial import inner membrane translocase subunit tim-17</fullName>
    </submittedName>
</protein>
<proteinExistence type="inferred from homology"/>
<organism evidence="11 12">
    <name type="scientific">Venustampulla echinocandica</name>
    <dbReference type="NCBI Taxonomy" id="2656787"/>
    <lineage>
        <taxon>Eukaryota</taxon>
        <taxon>Fungi</taxon>
        <taxon>Dikarya</taxon>
        <taxon>Ascomycota</taxon>
        <taxon>Pezizomycotina</taxon>
        <taxon>Leotiomycetes</taxon>
        <taxon>Helotiales</taxon>
        <taxon>Pleuroascaceae</taxon>
        <taxon>Venustampulla</taxon>
    </lineage>
</organism>
<keyword evidence="4" id="KW-0812">Transmembrane</keyword>
<keyword evidence="9" id="KW-0496">Mitochondrion</keyword>
<evidence type="ECO:0000256" key="4">
    <source>
        <dbReference type="ARBA" id="ARBA00022692"/>
    </source>
</evidence>
<keyword evidence="12" id="KW-1185">Reference proteome</keyword>
<dbReference type="PANTHER" id="PTHR10485">
    <property type="entry name" value="MITOCHONDRIAL IMPORT INNER MEMBRANE TRANSLOCASE SUBUNIT TIM-17"/>
    <property type="match status" value="1"/>
</dbReference>
<dbReference type="GeneID" id="43603132"/>
<evidence type="ECO:0000256" key="7">
    <source>
        <dbReference type="ARBA" id="ARBA00022989"/>
    </source>
</evidence>
<comment type="similarity">
    <text evidence="2">Belongs to the Tim17/Tim22/Tim23 family.</text>
</comment>
<sequence>MKGSPAPSLRNIKARAPVIGGNFGVWGGLFRVWDSSIKGIRQKEDPWNAIRAGFMTGGSPAIRGGFKSASNSTIRSAMLRAVIEGVSIGFQGTTAGGTRLELPEMMAEP</sequence>
<dbReference type="GO" id="GO:0005744">
    <property type="term" value="C:TIM23 mitochondrial import inner membrane translocase complex"/>
    <property type="evidence" value="ECO:0007669"/>
    <property type="project" value="TreeGrafter"/>
</dbReference>
<keyword evidence="7" id="KW-1133">Transmembrane helix</keyword>
<dbReference type="Proteomes" id="UP000254866">
    <property type="component" value="Unassembled WGS sequence"/>
</dbReference>
<comment type="caution">
    <text evidence="11">The sequence shown here is derived from an EMBL/GenBank/DDBJ whole genome shotgun (WGS) entry which is preliminary data.</text>
</comment>
<dbReference type="STRING" id="2656787.A0A370T9T5"/>
<dbReference type="GO" id="GO:0030150">
    <property type="term" value="P:protein import into mitochondrial matrix"/>
    <property type="evidence" value="ECO:0007669"/>
    <property type="project" value="TreeGrafter"/>
</dbReference>
<evidence type="ECO:0000256" key="6">
    <source>
        <dbReference type="ARBA" id="ARBA00022927"/>
    </source>
</evidence>
<evidence type="ECO:0000313" key="12">
    <source>
        <dbReference type="Proteomes" id="UP000254866"/>
    </source>
</evidence>
<evidence type="ECO:0000256" key="1">
    <source>
        <dbReference type="ARBA" id="ARBA00004448"/>
    </source>
</evidence>
<reference evidence="11 12" key="1">
    <citation type="journal article" date="2018" name="IMA Fungus">
        <title>IMA Genome-F 9: Draft genome sequence of Annulohypoxylon stygium, Aspergillus mulundensis, Berkeleyomyces basicola (syn. Thielaviopsis basicola), Ceratocystis smalleyi, two Cercospora beticola strains, Coleophoma cylindrospora, Fusarium fracticaudum, Phialophora cf. hyalina, and Morchella septimelata.</title>
        <authorList>
            <person name="Wingfield B.D."/>
            <person name="Bills G.F."/>
            <person name="Dong Y."/>
            <person name="Huang W."/>
            <person name="Nel W.J."/>
            <person name="Swalarsk-Parry B.S."/>
            <person name="Vaghefi N."/>
            <person name="Wilken P.M."/>
            <person name="An Z."/>
            <person name="de Beer Z.W."/>
            <person name="De Vos L."/>
            <person name="Chen L."/>
            <person name="Duong T.A."/>
            <person name="Gao Y."/>
            <person name="Hammerbacher A."/>
            <person name="Kikkert J.R."/>
            <person name="Li Y."/>
            <person name="Li H."/>
            <person name="Li K."/>
            <person name="Li Q."/>
            <person name="Liu X."/>
            <person name="Ma X."/>
            <person name="Naidoo K."/>
            <person name="Pethybridge S.J."/>
            <person name="Sun J."/>
            <person name="Steenkamp E.T."/>
            <person name="van der Nest M.A."/>
            <person name="van Wyk S."/>
            <person name="Wingfield M.J."/>
            <person name="Xiong C."/>
            <person name="Yue Q."/>
            <person name="Zhang X."/>
        </authorList>
    </citation>
    <scope>NUCLEOTIDE SEQUENCE [LARGE SCALE GENOMIC DNA]</scope>
    <source>
        <strain evidence="11 12">BP 5553</strain>
    </source>
</reference>
<evidence type="ECO:0000256" key="10">
    <source>
        <dbReference type="ARBA" id="ARBA00023136"/>
    </source>
</evidence>
<keyword evidence="8" id="KW-0811">Translocation</keyword>
<dbReference type="Pfam" id="PF02466">
    <property type="entry name" value="Tim17"/>
    <property type="match status" value="1"/>
</dbReference>
<keyword evidence="3" id="KW-0813">Transport</keyword>
<dbReference type="PANTHER" id="PTHR10485:SF0">
    <property type="entry name" value="AT05822P-RELATED"/>
    <property type="match status" value="1"/>
</dbReference>
<evidence type="ECO:0000256" key="5">
    <source>
        <dbReference type="ARBA" id="ARBA00022792"/>
    </source>
</evidence>
<keyword evidence="5" id="KW-0999">Mitochondrion inner membrane</keyword>
<dbReference type="AlphaFoldDB" id="A0A370T9T5"/>
<evidence type="ECO:0000256" key="2">
    <source>
        <dbReference type="ARBA" id="ARBA00008444"/>
    </source>
</evidence>
<keyword evidence="6" id="KW-0653">Protein transport</keyword>
<comment type="subcellular location">
    <subcellularLocation>
        <location evidence="1">Mitochondrion inner membrane</location>
        <topology evidence="1">Multi-pass membrane protein</topology>
    </subcellularLocation>
</comment>
<dbReference type="GO" id="GO:0008320">
    <property type="term" value="F:protein transmembrane transporter activity"/>
    <property type="evidence" value="ECO:0007669"/>
    <property type="project" value="TreeGrafter"/>
</dbReference>
<dbReference type="EMBL" id="NPIC01000015">
    <property type="protein sequence ID" value="RDL30405.1"/>
    <property type="molecule type" value="Genomic_DNA"/>
</dbReference>
<accession>A0A370T9T5</accession>
<name>A0A370T9T5_9HELO</name>
<evidence type="ECO:0000256" key="9">
    <source>
        <dbReference type="ARBA" id="ARBA00023128"/>
    </source>
</evidence>
<evidence type="ECO:0000256" key="3">
    <source>
        <dbReference type="ARBA" id="ARBA00022448"/>
    </source>
</evidence>
<evidence type="ECO:0000256" key="8">
    <source>
        <dbReference type="ARBA" id="ARBA00023010"/>
    </source>
</evidence>
<gene>
    <name evidence="11" type="ORF">BP5553_10283</name>
</gene>
<dbReference type="RefSeq" id="XP_031864930.1">
    <property type="nucleotide sequence ID" value="XM_032018906.1"/>
</dbReference>